<feature type="binding site" evidence="6">
    <location>
        <position position="66"/>
    </location>
    <ligand>
        <name>Mg(2+)</name>
        <dbReference type="ChEBI" id="CHEBI:18420"/>
    </ligand>
</feature>
<keyword evidence="2 6" id="KW-0479">Metal-binding</keyword>
<evidence type="ECO:0000313" key="8">
    <source>
        <dbReference type="Proteomes" id="UP000249134"/>
    </source>
</evidence>
<dbReference type="Gene3D" id="3.20.20.370">
    <property type="entry name" value="Glycoside hydrolase/deacetylase"/>
    <property type="match status" value="1"/>
</dbReference>
<protein>
    <recommendedName>
        <fullName evidence="6">Carbohydrate deacetylase</fullName>
        <ecNumber evidence="6">3.5.1.-</ecNumber>
    </recommendedName>
</protein>
<dbReference type="GO" id="GO:0016811">
    <property type="term" value="F:hydrolase activity, acting on carbon-nitrogen (but not peptide) bonds, in linear amides"/>
    <property type="evidence" value="ECO:0007669"/>
    <property type="project" value="UniProtKB-UniRule"/>
</dbReference>
<dbReference type="GO" id="GO:0019213">
    <property type="term" value="F:deacetylase activity"/>
    <property type="evidence" value="ECO:0007669"/>
    <property type="project" value="TreeGrafter"/>
</dbReference>
<dbReference type="GO" id="GO:0046872">
    <property type="term" value="F:metal ion binding"/>
    <property type="evidence" value="ECO:0007669"/>
    <property type="project" value="UniProtKB-KW"/>
</dbReference>
<organism evidence="7 8">
    <name type="scientific">Lederbergia lenta</name>
    <name type="common">Bacillus lentus</name>
    <dbReference type="NCBI Taxonomy" id="1467"/>
    <lineage>
        <taxon>Bacteria</taxon>
        <taxon>Bacillati</taxon>
        <taxon>Bacillota</taxon>
        <taxon>Bacilli</taxon>
        <taxon>Bacillales</taxon>
        <taxon>Bacillaceae</taxon>
        <taxon>Lederbergia</taxon>
    </lineage>
</organism>
<gene>
    <name evidence="7" type="ORF">NCTC4824_04019</name>
</gene>
<dbReference type="CDD" id="cd10803">
    <property type="entry name" value="YdjC_EF3048_like"/>
    <property type="match status" value="1"/>
</dbReference>
<keyword evidence="3 6" id="KW-0378">Hydrolase</keyword>
<dbReference type="STRING" id="1348624.GCA_001591545_02919"/>
<dbReference type="Proteomes" id="UP000249134">
    <property type="component" value="Chromosome 1"/>
</dbReference>
<dbReference type="Pfam" id="PF04794">
    <property type="entry name" value="YdjC"/>
    <property type="match status" value="1"/>
</dbReference>
<dbReference type="EMBL" id="LS483476">
    <property type="protein sequence ID" value="SQI63291.1"/>
    <property type="molecule type" value="Genomic_DNA"/>
</dbReference>
<comment type="function">
    <text evidence="6">Probably catalyzes the deacetylation of acetylated carbohydrates an important step in the degradation of oligosaccharides.</text>
</comment>
<dbReference type="InterPro" id="IPR011330">
    <property type="entry name" value="Glyco_hydro/deAcase_b/a-brl"/>
</dbReference>
<dbReference type="EC" id="3.5.1.-" evidence="6"/>
<dbReference type="SUPFAM" id="SSF88713">
    <property type="entry name" value="Glycoside hydrolase/deacetylase"/>
    <property type="match status" value="1"/>
</dbReference>
<evidence type="ECO:0000256" key="2">
    <source>
        <dbReference type="ARBA" id="ARBA00022723"/>
    </source>
</evidence>
<comment type="similarity">
    <text evidence="6">Belongs to the YdjC deacetylase family.</text>
</comment>
<evidence type="ECO:0000256" key="3">
    <source>
        <dbReference type="ARBA" id="ARBA00022801"/>
    </source>
</evidence>
<dbReference type="HAMAP" id="MF_01246">
    <property type="entry name" value="COD"/>
    <property type="match status" value="1"/>
</dbReference>
<evidence type="ECO:0000256" key="1">
    <source>
        <dbReference type="ARBA" id="ARBA00001946"/>
    </source>
</evidence>
<keyword evidence="5 6" id="KW-0119">Carbohydrate metabolism</keyword>
<keyword evidence="8" id="KW-1185">Reference proteome</keyword>
<dbReference type="PANTHER" id="PTHR31609:SF1">
    <property type="entry name" value="CARBOHYDRATE DEACETYLASE"/>
    <property type="match status" value="1"/>
</dbReference>
<evidence type="ECO:0000256" key="5">
    <source>
        <dbReference type="ARBA" id="ARBA00023277"/>
    </source>
</evidence>
<dbReference type="NCBIfam" id="NF002559">
    <property type="entry name" value="PRK02134.1"/>
    <property type="match status" value="1"/>
</dbReference>
<dbReference type="GO" id="GO:0000272">
    <property type="term" value="P:polysaccharide catabolic process"/>
    <property type="evidence" value="ECO:0007669"/>
    <property type="project" value="InterPro"/>
</dbReference>
<comment type="cofactor">
    <cofactor evidence="1 6">
        <name>Mg(2+)</name>
        <dbReference type="ChEBI" id="CHEBI:18420"/>
    </cofactor>
</comment>
<sequence length="243" mass="27418">MEGEEELFKLIVNADDFGFSNGVNYGIIDAHRYGIVNSTTMMVNTPGTAHAVGLAKQNPSLSVGIHLALTFGKPVRTDVPTLVNEHGNFRIDKIVENNKNVSLEEVEREWEAQIEKFLSFGLTPSHFDSHHHIHGWAFLAPVVRRLAEKYSLPVRNVFSANPENIPTLTDVFLDGFYDENVTEQYFHHITEGLSAEKTIEVMCHPAYIDTFLTSNSTYCQKRLTELDILMNTRLPDALSLIEK</sequence>
<evidence type="ECO:0000256" key="4">
    <source>
        <dbReference type="ARBA" id="ARBA00022842"/>
    </source>
</evidence>
<dbReference type="InterPro" id="IPR006879">
    <property type="entry name" value="YdjC-like"/>
</dbReference>
<proteinExistence type="inferred from homology"/>
<reference evidence="7 8" key="1">
    <citation type="submission" date="2018-06" db="EMBL/GenBank/DDBJ databases">
        <authorList>
            <consortium name="Pathogen Informatics"/>
            <person name="Doyle S."/>
        </authorList>
    </citation>
    <scope>NUCLEOTIDE SEQUENCE [LARGE SCALE GENOMIC DNA]</scope>
    <source>
        <strain evidence="7 8">NCTC4824</strain>
    </source>
</reference>
<name>A0A2X4WJM1_LEDLE</name>
<dbReference type="KEGG" id="blen:NCTC4824_04019"/>
<keyword evidence="4 6" id="KW-0460">Magnesium</keyword>
<evidence type="ECO:0000313" key="7">
    <source>
        <dbReference type="EMBL" id="SQI63291.1"/>
    </source>
</evidence>
<comment type="subunit">
    <text evidence="6">Homodimer.</text>
</comment>
<dbReference type="PANTHER" id="PTHR31609">
    <property type="entry name" value="YDJC DEACETYLASE FAMILY MEMBER"/>
    <property type="match status" value="1"/>
</dbReference>
<dbReference type="InterPro" id="IPR022948">
    <property type="entry name" value="COD_ChbG_bac"/>
</dbReference>
<feature type="binding site" evidence="6">
    <location>
        <position position="130"/>
    </location>
    <ligand>
        <name>Mg(2+)</name>
        <dbReference type="ChEBI" id="CHEBI:18420"/>
    </ligand>
</feature>
<accession>A0A2X4WJM1</accession>
<dbReference type="AlphaFoldDB" id="A0A2X4WJM1"/>
<evidence type="ECO:0000256" key="6">
    <source>
        <dbReference type="HAMAP-Rule" id="MF_01246"/>
    </source>
</evidence>